<dbReference type="Proteomes" id="UP001178507">
    <property type="component" value="Unassembled WGS sequence"/>
</dbReference>
<evidence type="ECO:0000313" key="1">
    <source>
        <dbReference type="EMBL" id="CAJ1402134.1"/>
    </source>
</evidence>
<dbReference type="AlphaFoldDB" id="A0AA36JAK3"/>
<keyword evidence="2" id="KW-1185">Reference proteome</keyword>
<comment type="caution">
    <text evidence="1">The sequence shown here is derived from an EMBL/GenBank/DDBJ whole genome shotgun (WGS) entry which is preliminary data.</text>
</comment>
<proteinExistence type="predicted"/>
<sequence>MPAYFPRCFVVEELVQQPHAARLEEMTRFLERPGLCAQSEQTFGVMAAALLAVAGRSFQRDYGATFTDVFDKMQADGGNLSAWNPQPPAGRQQQLREAAAAMLQQALLGLQAGMQPAQPVVEILPRRKPATLSGLTGQVRDVMGRCPALADASEAEMDSRPVARPLAAALAEKPSRTLRSLVAR</sequence>
<name>A0AA36JAK3_9DINO</name>
<accession>A0AA36JAK3</accession>
<evidence type="ECO:0000313" key="2">
    <source>
        <dbReference type="Proteomes" id="UP001178507"/>
    </source>
</evidence>
<gene>
    <name evidence="1" type="ORF">EVOR1521_LOCUS25086</name>
</gene>
<organism evidence="1 2">
    <name type="scientific">Effrenium voratum</name>
    <dbReference type="NCBI Taxonomy" id="2562239"/>
    <lineage>
        <taxon>Eukaryota</taxon>
        <taxon>Sar</taxon>
        <taxon>Alveolata</taxon>
        <taxon>Dinophyceae</taxon>
        <taxon>Suessiales</taxon>
        <taxon>Symbiodiniaceae</taxon>
        <taxon>Effrenium</taxon>
    </lineage>
</organism>
<dbReference type="EMBL" id="CAUJNA010003439">
    <property type="protein sequence ID" value="CAJ1402134.1"/>
    <property type="molecule type" value="Genomic_DNA"/>
</dbReference>
<reference evidence="1" key="1">
    <citation type="submission" date="2023-08" db="EMBL/GenBank/DDBJ databases">
        <authorList>
            <person name="Chen Y."/>
            <person name="Shah S."/>
            <person name="Dougan E. K."/>
            <person name="Thang M."/>
            <person name="Chan C."/>
        </authorList>
    </citation>
    <scope>NUCLEOTIDE SEQUENCE</scope>
</reference>
<protein>
    <submittedName>
        <fullName evidence="1">Uncharacterized protein</fullName>
    </submittedName>
</protein>